<keyword evidence="4" id="KW-0490">MHC I</keyword>
<dbReference type="KEGG" id="mcal:110312222"/>
<evidence type="ECO:0000256" key="2">
    <source>
        <dbReference type="ARBA" id="ARBA00004479"/>
    </source>
</evidence>
<dbReference type="GO" id="GO:0030670">
    <property type="term" value="C:phagocytic vesicle membrane"/>
    <property type="evidence" value="ECO:0007669"/>
    <property type="project" value="UniProtKB-ARBA"/>
</dbReference>
<dbReference type="InterPro" id="IPR011162">
    <property type="entry name" value="MHC_I/II-like_Ag-recog"/>
</dbReference>
<evidence type="ECO:0000256" key="12">
    <source>
        <dbReference type="SAM" id="SignalP"/>
    </source>
</evidence>
<dbReference type="GO" id="GO:0006955">
    <property type="term" value="P:immune response"/>
    <property type="evidence" value="ECO:0007669"/>
    <property type="project" value="TreeGrafter"/>
</dbReference>
<dbReference type="AlphaFoldDB" id="A0A6P5R8F1"/>
<dbReference type="InterPro" id="IPR003006">
    <property type="entry name" value="Ig/MHC_CS"/>
</dbReference>
<dbReference type="PANTHER" id="PTHR16675:SF243">
    <property type="entry name" value="H-2 CLASS I HISTOCOMPATIBILITY ANTIGEN, TLA(B) ALPHA CHAIN-RELATED"/>
    <property type="match status" value="1"/>
</dbReference>
<dbReference type="SUPFAM" id="SSF48726">
    <property type="entry name" value="Immunoglobulin"/>
    <property type="match status" value="1"/>
</dbReference>
<dbReference type="InterPro" id="IPR013783">
    <property type="entry name" value="Ig-like_fold"/>
</dbReference>
<dbReference type="InterPro" id="IPR037055">
    <property type="entry name" value="MHC_I-like_Ag-recog_sf"/>
</dbReference>
<dbReference type="GO" id="GO:0005102">
    <property type="term" value="F:signaling receptor binding"/>
    <property type="evidence" value="ECO:0007669"/>
    <property type="project" value="TreeGrafter"/>
</dbReference>
<dbReference type="Pfam" id="PF00129">
    <property type="entry name" value="MHC_I"/>
    <property type="match status" value="1"/>
</dbReference>
<evidence type="ECO:0000256" key="6">
    <source>
        <dbReference type="ARBA" id="ARBA00022859"/>
    </source>
</evidence>
<evidence type="ECO:0000256" key="5">
    <source>
        <dbReference type="ARBA" id="ARBA00022692"/>
    </source>
</evidence>
<dbReference type="InterPro" id="IPR001039">
    <property type="entry name" value="MHC_I_a_a1/a2"/>
</dbReference>
<evidence type="ECO:0000313" key="15">
    <source>
        <dbReference type="RefSeq" id="XP_021041432.1"/>
    </source>
</evidence>
<dbReference type="Proteomes" id="UP000515126">
    <property type="component" value="Chromosome 17"/>
</dbReference>
<dbReference type="GO" id="GO:0042612">
    <property type="term" value="C:MHC class I protein complex"/>
    <property type="evidence" value="ECO:0007669"/>
    <property type="project" value="UniProtKB-KW"/>
</dbReference>
<sequence>MGSMVPGTLLILLAASPGQTQTCAGSHSLRYFYTALSRPAISEPWYIAVGYLDDIQFVRFESAGETATYKLRVPWVEQEGPEYWARETEIVTSNAQFFRENLQTMLDYYNLSQNGSHTIQVMYGCEVEYFGSVFRAYEQHGYDGRDYIALNGDLKTWTVADMAAEITRSKWEQAGYTELRRTYLQGPCKDSLLRYLKNRKNTQVCTDPPKTHVTHHPRPEGDVTLRCWALGFYPADITLTWQLNGEELIQDTELVETRPAGDGTYQKWAAVVVPSGAEQKYTCHVYHKGLLEPLTLRWEPPQSSMPTRTIVCAVLGAMVILGFMSGSVMMWMIKNKGRNRDENTAACQNEGEQLPLSTRGESESLMVESGLKDLPPDSPVVSGQCLVTSSTTGKDSFCLVSGDLKR</sequence>
<comment type="function">
    <text evidence="1">Involved in the presentation of foreign antigens to the immune system.</text>
</comment>
<gene>
    <name evidence="15" type="primary">LOC110312222</name>
</gene>
<dbReference type="SUPFAM" id="SSF54452">
    <property type="entry name" value="MHC antigen-recognition domain"/>
    <property type="match status" value="1"/>
</dbReference>
<accession>A0A6P5R8F1</accession>
<dbReference type="GO" id="GO:0009897">
    <property type="term" value="C:external side of plasma membrane"/>
    <property type="evidence" value="ECO:0007669"/>
    <property type="project" value="TreeGrafter"/>
</dbReference>
<dbReference type="GO" id="GO:0042605">
    <property type="term" value="F:peptide antigen binding"/>
    <property type="evidence" value="ECO:0007669"/>
    <property type="project" value="TreeGrafter"/>
</dbReference>
<dbReference type="GO" id="GO:0005615">
    <property type="term" value="C:extracellular space"/>
    <property type="evidence" value="ECO:0007669"/>
    <property type="project" value="TreeGrafter"/>
</dbReference>
<evidence type="ECO:0000259" key="13">
    <source>
        <dbReference type="PROSITE" id="PS50835"/>
    </source>
</evidence>
<name>A0A6P5R8F1_MUSCR</name>
<feature type="signal peptide" evidence="12">
    <location>
        <begin position="1"/>
        <end position="20"/>
    </location>
</feature>
<dbReference type="FunFam" id="2.60.40.10:FF:000014">
    <property type="entry name" value="H-2 class I histocompatibility antigen, alpha chain"/>
    <property type="match status" value="1"/>
</dbReference>
<dbReference type="PROSITE" id="PS00290">
    <property type="entry name" value="IG_MHC"/>
    <property type="match status" value="1"/>
</dbReference>
<dbReference type="InterPro" id="IPR050208">
    <property type="entry name" value="MHC_class-I_related"/>
</dbReference>
<dbReference type="Pfam" id="PF07654">
    <property type="entry name" value="C1-set"/>
    <property type="match status" value="1"/>
</dbReference>
<dbReference type="GO" id="GO:0001916">
    <property type="term" value="P:positive regulation of T cell mediated cytotoxicity"/>
    <property type="evidence" value="ECO:0007669"/>
    <property type="project" value="TreeGrafter"/>
</dbReference>
<keyword evidence="9" id="KW-0325">Glycoprotein</keyword>
<keyword evidence="14" id="KW-1185">Reference proteome</keyword>
<evidence type="ECO:0000256" key="4">
    <source>
        <dbReference type="ARBA" id="ARBA00022451"/>
    </source>
</evidence>
<evidence type="ECO:0000256" key="7">
    <source>
        <dbReference type="ARBA" id="ARBA00022989"/>
    </source>
</evidence>
<dbReference type="GO" id="GO:0002486">
    <property type="term" value="P:antigen processing and presentation of endogenous peptide antigen via MHC class I via ER pathway, TAP-independent"/>
    <property type="evidence" value="ECO:0007669"/>
    <property type="project" value="TreeGrafter"/>
</dbReference>
<protein>
    <submittedName>
        <fullName evidence="15">H-2 class I histocompatibility antigen, TLA(B) alpha chain-like</fullName>
    </submittedName>
</protein>
<dbReference type="SMART" id="SM00407">
    <property type="entry name" value="IGc1"/>
    <property type="match status" value="1"/>
</dbReference>
<dbReference type="PROSITE" id="PS50835">
    <property type="entry name" value="IG_LIKE"/>
    <property type="match status" value="1"/>
</dbReference>
<feature type="domain" description="Ig-like" evidence="13">
    <location>
        <begin position="209"/>
        <end position="297"/>
    </location>
</feature>
<dbReference type="InterPro" id="IPR007110">
    <property type="entry name" value="Ig-like_dom"/>
</dbReference>
<comment type="similarity">
    <text evidence="3 10">Belongs to the MHC class I family.</text>
</comment>
<feature type="chain" id="PRO_5028474653" evidence="12">
    <location>
        <begin position="21"/>
        <end position="406"/>
    </location>
</feature>
<organism evidence="14 15">
    <name type="scientific">Mus caroli</name>
    <name type="common">Ryukyu mouse</name>
    <name type="synonym">Ricefield mouse</name>
    <dbReference type="NCBI Taxonomy" id="10089"/>
    <lineage>
        <taxon>Eukaryota</taxon>
        <taxon>Metazoa</taxon>
        <taxon>Chordata</taxon>
        <taxon>Craniata</taxon>
        <taxon>Vertebrata</taxon>
        <taxon>Euteleostomi</taxon>
        <taxon>Mammalia</taxon>
        <taxon>Eutheria</taxon>
        <taxon>Euarchontoglires</taxon>
        <taxon>Glires</taxon>
        <taxon>Rodentia</taxon>
        <taxon>Myomorpha</taxon>
        <taxon>Muroidea</taxon>
        <taxon>Muridae</taxon>
        <taxon>Murinae</taxon>
        <taxon>Mus</taxon>
        <taxon>Mus</taxon>
    </lineage>
</organism>
<dbReference type="InterPro" id="IPR036179">
    <property type="entry name" value="Ig-like_dom_sf"/>
</dbReference>
<dbReference type="RefSeq" id="XP_021041432.1">
    <property type="nucleotide sequence ID" value="XM_021185773.1"/>
</dbReference>
<dbReference type="GO" id="GO:0098553">
    <property type="term" value="C:lumenal side of endoplasmic reticulum membrane"/>
    <property type="evidence" value="ECO:0007669"/>
    <property type="project" value="UniProtKB-ARBA"/>
</dbReference>
<feature type="transmembrane region" description="Helical" evidence="11">
    <location>
        <begin position="313"/>
        <end position="333"/>
    </location>
</feature>
<proteinExistence type="inferred from homology"/>
<keyword evidence="7 11" id="KW-1133">Transmembrane helix</keyword>
<comment type="subcellular location">
    <subcellularLocation>
        <location evidence="2">Membrane</location>
        <topology evidence="2">Single-pass type I membrane protein</topology>
    </subcellularLocation>
</comment>
<reference evidence="15" key="1">
    <citation type="submission" date="2025-08" db="UniProtKB">
        <authorList>
            <consortium name="RefSeq"/>
        </authorList>
    </citation>
    <scope>IDENTIFICATION</scope>
</reference>
<dbReference type="GO" id="GO:0002476">
    <property type="term" value="P:antigen processing and presentation of endogenous peptide antigen via MHC class Ib"/>
    <property type="evidence" value="ECO:0007669"/>
    <property type="project" value="TreeGrafter"/>
</dbReference>
<keyword evidence="5 11" id="KW-0812">Transmembrane</keyword>
<keyword evidence="8 11" id="KW-0472">Membrane</keyword>
<evidence type="ECO:0000256" key="10">
    <source>
        <dbReference type="RuleBase" id="RU004439"/>
    </source>
</evidence>
<evidence type="ECO:0000256" key="3">
    <source>
        <dbReference type="ARBA" id="ARBA00006909"/>
    </source>
</evidence>
<evidence type="ECO:0000256" key="9">
    <source>
        <dbReference type="ARBA" id="ARBA00023180"/>
    </source>
</evidence>
<dbReference type="PRINTS" id="PR01638">
    <property type="entry name" value="MHCCLASSI"/>
</dbReference>
<dbReference type="FunFam" id="3.30.500.10:FF:000001">
    <property type="entry name" value="H-2 class I histocompatibility antigen, alpha chain"/>
    <property type="match status" value="1"/>
</dbReference>
<dbReference type="InterPro" id="IPR003597">
    <property type="entry name" value="Ig_C1-set"/>
</dbReference>
<keyword evidence="6" id="KW-0391">Immunity</keyword>
<evidence type="ECO:0000256" key="11">
    <source>
        <dbReference type="SAM" id="Phobius"/>
    </source>
</evidence>
<evidence type="ECO:0000256" key="8">
    <source>
        <dbReference type="ARBA" id="ARBA00023136"/>
    </source>
</evidence>
<dbReference type="GeneID" id="110312222"/>
<evidence type="ECO:0000313" key="14">
    <source>
        <dbReference type="Proteomes" id="UP000515126"/>
    </source>
</evidence>
<dbReference type="Gene3D" id="2.60.40.10">
    <property type="entry name" value="Immunoglobulins"/>
    <property type="match status" value="1"/>
</dbReference>
<dbReference type="PANTHER" id="PTHR16675">
    <property type="entry name" value="MHC CLASS I-RELATED"/>
    <property type="match status" value="1"/>
</dbReference>
<evidence type="ECO:0000256" key="1">
    <source>
        <dbReference type="ARBA" id="ARBA00002297"/>
    </source>
</evidence>
<keyword evidence="12" id="KW-0732">Signal</keyword>
<dbReference type="Gene3D" id="3.30.500.10">
    <property type="entry name" value="MHC class I-like antigen recognition-like"/>
    <property type="match status" value="1"/>
</dbReference>
<dbReference type="InterPro" id="IPR011161">
    <property type="entry name" value="MHC_I-like_Ag-recog"/>
</dbReference>